<evidence type="ECO:0000313" key="2">
    <source>
        <dbReference type="Proteomes" id="UP000198832"/>
    </source>
</evidence>
<dbReference type="EMBL" id="FOLB01000002">
    <property type="protein sequence ID" value="SFB89839.1"/>
    <property type="molecule type" value="Genomic_DNA"/>
</dbReference>
<dbReference type="RefSeq" id="WP_175507540.1">
    <property type="nucleotide sequence ID" value="NZ_FOLB01000002.1"/>
</dbReference>
<protein>
    <submittedName>
        <fullName evidence="1">Uncharacterized protein</fullName>
    </submittedName>
</protein>
<evidence type="ECO:0000313" key="1">
    <source>
        <dbReference type="EMBL" id="SFB89839.1"/>
    </source>
</evidence>
<proteinExistence type="predicted"/>
<dbReference type="AlphaFoldDB" id="A0A1I1ERS5"/>
<name>A0A1I1ERS5_9ACTN</name>
<reference evidence="1 2" key="1">
    <citation type="submission" date="2016-10" db="EMBL/GenBank/DDBJ databases">
        <authorList>
            <person name="de Groot N.N."/>
        </authorList>
    </citation>
    <scope>NUCLEOTIDE SEQUENCE [LARGE SCALE GENOMIC DNA]</scope>
    <source>
        <strain evidence="1 2">CGMCC 1.7056</strain>
    </source>
</reference>
<organism evidence="1 2">
    <name type="scientific">Nocardioides terrae</name>
    <dbReference type="NCBI Taxonomy" id="574651"/>
    <lineage>
        <taxon>Bacteria</taxon>
        <taxon>Bacillati</taxon>
        <taxon>Actinomycetota</taxon>
        <taxon>Actinomycetes</taxon>
        <taxon>Propionibacteriales</taxon>
        <taxon>Nocardioidaceae</taxon>
        <taxon>Nocardioides</taxon>
    </lineage>
</organism>
<dbReference type="STRING" id="574651.SAMN04487968_102207"/>
<accession>A0A1I1ERS5</accession>
<sequence length="48" mass="5695">MSSYDTGYVRAESAYKAERIRADIAVRRERARLRRSRPRRRGISIEVL</sequence>
<gene>
    <name evidence="1" type="ORF">SAMN04487968_102207</name>
</gene>
<dbReference type="Proteomes" id="UP000198832">
    <property type="component" value="Unassembled WGS sequence"/>
</dbReference>
<keyword evidence="2" id="KW-1185">Reference proteome</keyword>